<accession>A0A9P5XXB4</accession>
<feature type="region of interest" description="Disordered" evidence="1">
    <location>
        <begin position="1"/>
        <end position="23"/>
    </location>
</feature>
<evidence type="ECO:0000313" key="2">
    <source>
        <dbReference type="EMBL" id="KAF9457406.1"/>
    </source>
</evidence>
<reference evidence="2" key="1">
    <citation type="submission" date="2020-11" db="EMBL/GenBank/DDBJ databases">
        <authorList>
            <consortium name="DOE Joint Genome Institute"/>
            <person name="Ahrendt S."/>
            <person name="Riley R."/>
            <person name="Andreopoulos W."/>
            <person name="Labutti K."/>
            <person name="Pangilinan J."/>
            <person name="Ruiz-Duenas F.J."/>
            <person name="Barrasa J.M."/>
            <person name="Sanchez-Garcia M."/>
            <person name="Camarero S."/>
            <person name="Miyauchi S."/>
            <person name="Serrano A."/>
            <person name="Linde D."/>
            <person name="Babiker R."/>
            <person name="Drula E."/>
            <person name="Ayuso-Fernandez I."/>
            <person name="Pacheco R."/>
            <person name="Padilla G."/>
            <person name="Ferreira P."/>
            <person name="Barriuso J."/>
            <person name="Kellner H."/>
            <person name="Castanera R."/>
            <person name="Alfaro M."/>
            <person name="Ramirez L."/>
            <person name="Pisabarro A.G."/>
            <person name="Kuo A."/>
            <person name="Tritt A."/>
            <person name="Lipzen A."/>
            <person name="He G."/>
            <person name="Yan M."/>
            <person name="Ng V."/>
            <person name="Cullen D."/>
            <person name="Martin F."/>
            <person name="Rosso M.-N."/>
            <person name="Henrissat B."/>
            <person name="Hibbett D."/>
            <person name="Martinez A.T."/>
            <person name="Grigoriev I.V."/>
        </authorList>
    </citation>
    <scope>NUCLEOTIDE SEQUENCE</scope>
    <source>
        <strain evidence="2">CBS 247.69</strain>
    </source>
</reference>
<sequence length="256" mass="27484">MQAMTHNDERKVSRCSYPGVPSGGLAPNALVVPTVDHEVDAIQLVKPGVSSTLESTESESSVSPASISMHNDVVEDSPDVATQSTSDEEILDEMSNSLTVEPPRSPRSSEIDSAEMERPLPNPPTSVNETPDSDSPVIGSEGVIDVEPRAEVTSPLFPNSLSASPSRDMEDSPSPKEDSTPSGEVYIKQESLDNSVPLPLGASYLGVIYHVLDVSKAHVCRLCFSIPHRSSNLAQPCRNGNSINMGRRSMLRCIKF</sequence>
<proteinExistence type="predicted"/>
<keyword evidence="3" id="KW-1185">Reference proteome</keyword>
<gene>
    <name evidence="2" type="ORF">BDZ94DRAFT_234059</name>
</gene>
<dbReference type="AlphaFoldDB" id="A0A9P5XXB4"/>
<feature type="compositionally biased region" description="Basic and acidic residues" evidence="1">
    <location>
        <begin position="167"/>
        <end position="179"/>
    </location>
</feature>
<feature type="region of interest" description="Disordered" evidence="1">
    <location>
        <begin position="46"/>
        <end position="183"/>
    </location>
</feature>
<feature type="compositionally biased region" description="Basic and acidic residues" evidence="1">
    <location>
        <begin position="107"/>
        <end position="118"/>
    </location>
</feature>
<name>A0A9P5XXB4_9AGAR</name>
<organism evidence="2 3">
    <name type="scientific">Collybia nuda</name>
    <dbReference type="NCBI Taxonomy" id="64659"/>
    <lineage>
        <taxon>Eukaryota</taxon>
        <taxon>Fungi</taxon>
        <taxon>Dikarya</taxon>
        <taxon>Basidiomycota</taxon>
        <taxon>Agaricomycotina</taxon>
        <taxon>Agaricomycetes</taxon>
        <taxon>Agaricomycetidae</taxon>
        <taxon>Agaricales</taxon>
        <taxon>Tricholomatineae</taxon>
        <taxon>Clitocybaceae</taxon>
        <taxon>Collybia</taxon>
    </lineage>
</organism>
<evidence type="ECO:0000313" key="3">
    <source>
        <dbReference type="Proteomes" id="UP000807353"/>
    </source>
</evidence>
<feature type="compositionally biased region" description="Polar residues" evidence="1">
    <location>
        <begin position="156"/>
        <end position="165"/>
    </location>
</feature>
<protein>
    <submittedName>
        <fullName evidence="2">Uncharacterized protein</fullName>
    </submittedName>
</protein>
<feature type="compositionally biased region" description="Low complexity" evidence="1">
    <location>
        <begin position="50"/>
        <end position="68"/>
    </location>
</feature>
<dbReference type="EMBL" id="MU150373">
    <property type="protein sequence ID" value="KAF9457406.1"/>
    <property type="molecule type" value="Genomic_DNA"/>
</dbReference>
<feature type="compositionally biased region" description="Basic and acidic residues" evidence="1">
    <location>
        <begin position="1"/>
        <end position="12"/>
    </location>
</feature>
<evidence type="ECO:0000256" key="1">
    <source>
        <dbReference type="SAM" id="MobiDB-lite"/>
    </source>
</evidence>
<dbReference type="Proteomes" id="UP000807353">
    <property type="component" value="Unassembled WGS sequence"/>
</dbReference>
<comment type="caution">
    <text evidence="2">The sequence shown here is derived from an EMBL/GenBank/DDBJ whole genome shotgun (WGS) entry which is preliminary data.</text>
</comment>